<gene>
    <name evidence="1" type="ORF">GT037_005561</name>
</gene>
<proteinExistence type="predicted"/>
<accession>A0A8H7EHK5</accession>
<evidence type="ECO:0000313" key="2">
    <source>
        <dbReference type="Proteomes" id="UP000596902"/>
    </source>
</evidence>
<keyword evidence="2" id="KW-1185">Reference proteome</keyword>
<dbReference type="GeneID" id="62203786"/>
<name>A0A8H7EHK5_9PLEO</name>
<dbReference type="RefSeq" id="XP_038786297.1">
    <property type="nucleotide sequence ID" value="XM_038930608.1"/>
</dbReference>
<reference evidence="1" key="1">
    <citation type="submission" date="2020-01" db="EMBL/GenBank/DDBJ databases">
        <authorList>
            <person name="Feng Z.H.Z."/>
        </authorList>
    </citation>
    <scope>NUCLEOTIDE SEQUENCE</scope>
    <source>
        <strain evidence="1">CBS107.38</strain>
    </source>
</reference>
<evidence type="ECO:0000313" key="1">
    <source>
        <dbReference type="EMBL" id="KAF7676056.1"/>
    </source>
</evidence>
<comment type="caution">
    <text evidence="1">The sequence shown here is derived from an EMBL/GenBank/DDBJ whole genome shotgun (WGS) entry which is preliminary data.</text>
</comment>
<protein>
    <submittedName>
        <fullName evidence="1">Uncharacterized protein</fullName>
    </submittedName>
</protein>
<sequence length="131" mass="15342">MKDTLICHTARIYRHDLHSLLNIGYHFIARFYAVIATAKRQPTPKVRVSPTASSLTSDQRACVYILSGIFLLTSLHCQERNPIVSKLEMVPSRKPWVLLLWDEMLRVITRACPPFHLHMQRFRWMWVVLAD</sequence>
<reference evidence="1" key="2">
    <citation type="submission" date="2020-08" db="EMBL/GenBank/DDBJ databases">
        <title>Draft Genome Sequence of Cumin Blight Pathogen Alternaria burnsii.</title>
        <authorList>
            <person name="Feng Z."/>
        </authorList>
    </citation>
    <scope>NUCLEOTIDE SEQUENCE</scope>
    <source>
        <strain evidence="1">CBS107.38</strain>
    </source>
</reference>
<organism evidence="1 2">
    <name type="scientific">Alternaria burnsii</name>
    <dbReference type="NCBI Taxonomy" id="1187904"/>
    <lineage>
        <taxon>Eukaryota</taxon>
        <taxon>Fungi</taxon>
        <taxon>Dikarya</taxon>
        <taxon>Ascomycota</taxon>
        <taxon>Pezizomycotina</taxon>
        <taxon>Dothideomycetes</taxon>
        <taxon>Pleosporomycetidae</taxon>
        <taxon>Pleosporales</taxon>
        <taxon>Pleosporineae</taxon>
        <taxon>Pleosporaceae</taxon>
        <taxon>Alternaria</taxon>
        <taxon>Alternaria sect. Alternaria</taxon>
    </lineage>
</organism>
<dbReference type="EMBL" id="JAAABM010000007">
    <property type="protein sequence ID" value="KAF7676056.1"/>
    <property type="molecule type" value="Genomic_DNA"/>
</dbReference>
<dbReference type="AlphaFoldDB" id="A0A8H7EHK5"/>
<dbReference type="Proteomes" id="UP000596902">
    <property type="component" value="Unassembled WGS sequence"/>
</dbReference>